<protein>
    <submittedName>
        <fullName evidence="2">Carbon-nitrogen hydrolase</fullName>
    </submittedName>
</protein>
<organism evidence="2 3">
    <name type="scientific">Thalassomonas actiniarum</name>
    <dbReference type="NCBI Taxonomy" id="485447"/>
    <lineage>
        <taxon>Bacteria</taxon>
        <taxon>Pseudomonadati</taxon>
        <taxon>Pseudomonadota</taxon>
        <taxon>Gammaproteobacteria</taxon>
        <taxon>Alteromonadales</taxon>
        <taxon>Colwelliaceae</taxon>
        <taxon>Thalassomonas</taxon>
    </lineage>
</organism>
<dbReference type="PANTHER" id="PTHR23088:SF27">
    <property type="entry name" value="DEAMINATED GLUTATHIONE AMIDASE"/>
    <property type="match status" value="1"/>
</dbReference>
<keyword evidence="2" id="KW-0378">Hydrolase</keyword>
<dbReference type="Proteomes" id="UP000032568">
    <property type="component" value="Chromosome pTact"/>
</dbReference>
<dbReference type="RefSeq" id="WP_044835640.1">
    <property type="nucleotide sequence ID" value="NZ_CP059736.1"/>
</dbReference>
<name>A0AAE9YZZ7_9GAMM</name>
<dbReference type="Gene3D" id="3.60.110.10">
    <property type="entry name" value="Carbon-nitrogen hydrolase"/>
    <property type="match status" value="2"/>
</dbReference>
<dbReference type="PANTHER" id="PTHR23088">
    <property type="entry name" value="NITRILASE-RELATED"/>
    <property type="match status" value="1"/>
</dbReference>
<keyword evidence="3" id="KW-1185">Reference proteome</keyword>
<dbReference type="GO" id="GO:0016787">
    <property type="term" value="F:hydrolase activity"/>
    <property type="evidence" value="ECO:0007669"/>
    <property type="project" value="UniProtKB-KW"/>
</dbReference>
<evidence type="ECO:0000313" key="3">
    <source>
        <dbReference type="Proteomes" id="UP000032568"/>
    </source>
</evidence>
<dbReference type="PROSITE" id="PS50263">
    <property type="entry name" value="CN_HYDROLASE"/>
    <property type="match status" value="1"/>
</dbReference>
<gene>
    <name evidence="2" type="ORF">SG35_030125</name>
</gene>
<dbReference type="InterPro" id="IPR036526">
    <property type="entry name" value="C-N_Hydrolase_sf"/>
</dbReference>
<dbReference type="KEGG" id="tact:SG35_030125"/>
<dbReference type="AlphaFoldDB" id="A0AAE9YZZ7"/>
<dbReference type="InterPro" id="IPR003010">
    <property type="entry name" value="C-N_Hydrolase"/>
</dbReference>
<dbReference type="CDD" id="cd07197">
    <property type="entry name" value="nitrilase"/>
    <property type="match status" value="1"/>
</dbReference>
<evidence type="ECO:0000259" key="1">
    <source>
        <dbReference type="PROSITE" id="PS50263"/>
    </source>
</evidence>
<proteinExistence type="predicted"/>
<feature type="domain" description="CN hydrolase" evidence="1">
    <location>
        <begin position="1"/>
        <end position="264"/>
    </location>
</feature>
<dbReference type="SUPFAM" id="SSF56317">
    <property type="entry name" value="Carbon-nitrogen hydrolase"/>
    <property type="match status" value="2"/>
</dbReference>
<reference evidence="2 3" key="2">
    <citation type="journal article" date="2022" name="Mar. Drugs">
        <title>Bioassay-Guided Fractionation Leads to the Detection of Cholic Acid Generated by the Rare Thalassomonas sp.</title>
        <authorList>
            <person name="Pheiffer F."/>
            <person name="Schneider Y.K."/>
            <person name="Hansen E.H."/>
            <person name="Andersen J.H."/>
            <person name="Isaksson J."/>
            <person name="Busche T."/>
            <person name="R C."/>
            <person name="Kalinowski J."/>
            <person name="Zyl L.V."/>
            <person name="Trindade M."/>
        </authorList>
    </citation>
    <scope>NUCLEOTIDE SEQUENCE [LARGE SCALE GENOMIC DNA]</scope>
    <source>
        <strain evidence="2 3">A5K-106</strain>
    </source>
</reference>
<dbReference type="Pfam" id="PF00795">
    <property type="entry name" value="CN_hydrolase"/>
    <property type="match status" value="1"/>
</dbReference>
<evidence type="ECO:0000313" key="2">
    <source>
        <dbReference type="EMBL" id="WDE02663.1"/>
    </source>
</evidence>
<accession>A0AAE9YZZ7</accession>
<sequence length="577" mass="64216">MRIAVCQFATSLNVQENLETCIRVVDEAAMCKPDLIVLPEFCNSLSWYVDHNQAWHAALTTDGIFLQRIGEQAKKHDCYIVLNVTLRRDPSREHQEPWVKSNISVTSCLFSPLGKLIFQADKQTLFGHEHDFFIPGNKVSEVTATPFGNLGLFSGYEGMTFEAARELALGGGQLLCHSLSTFALDQAGLHGPARACENKVFLAAANKVGPLIPPEHMTAFSEQYFIPEKFLFGAGESQIVSADGKILATIANNKEGFVFADIAVTLAEDKRRPDGSELFQQRRPELYQALKPSSKPRVSDDIDKNVPASVNAAIFATYKTYEQAIEDVCHYIENNLSDIIQLPELFFLGDKAVTHDVKQRTQLAYLSRQLVGQISAKLRPFQYVCTSLVIDDRHQAVLISEYGLLAAQQQLHFCQRYQWTTLGDKLNIIQLPLEQGNVNVAMLTADDANMPEIVKVAALNNIHLLLVPFDIQEAGEVEYSLLARAAENRICILAASREKNFVQDSSGKHNARITAKKSTGFIANLATDFTLFTPWKSRKFDGYINQPVVRHQHGKITKALLHPLAAGNKIMAVKTEL</sequence>
<dbReference type="EMBL" id="CP059736">
    <property type="protein sequence ID" value="WDE02663.1"/>
    <property type="molecule type" value="Genomic_DNA"/>
</dbReference>
<reference evidence="2 3" key="1">
    <citation type="journal article" date="2015" name="Genome Announc.">
        <title>Draft Genome Sequences of Marine Isolates of Thalassomonas viridans and Thalassomonas actiniarum.</title>
        <authorList>
            <person name="Olonade I."/>
            <person name="van Zyl L.J."/>
            <person name="Trindade M."/>
        </authorList>
    </citation>
    <scope>NUCLEOTIDE SEQUENCE [LARGE SCALE GENOMIC DNA]</scope>
    <source>
        <strain evidence="2 3">A5K-106</strain>
    </source>
</reference>